<dbReference type="PANTHER" id="PTHR43046:SF14">
    <property type="entry name" value="MUTT_NUDIX FAMILY PROTEIN"/>
    <property type="match status" value="1"/>
</dbReference>
<comment type="cofactor">
    <cofactor evidence="1">
        <name>Mg(2+)</name>
        <dbReference type="ChEBI" id="CHEBI:18420"/>
    </cofactor>
</comment>
<protein>
    <recommendedName>
        <fullName evidence="3">Nudix hydrolase domain-containing protein</fullName>
    </recommendedName>
</protein>
<dbReference type="PANTHER" id="PTHR43046">
    <property type="entry name" value="GDP-MANNOSE MANNOSYL HYDROLASE"/>
    <property type="match status" value="1"/>
</dbReference>
<name>A0ABQ0CCN2_9PROT</name>
<proteinExistence type="predicted"/>
<dbReference type="PROSITE" id="PS00893">
    <property type="entry name" value="NUDIX_BOX"/>
    <property type="match status" value="1"/>
</dbReference>
<dbReference type="Pfam" id="PF00293">
    <property type="entry name" value="NUDIX"/>
    <property type="match status" value="1"/>
</dbReference>
<evidence type="ECO:0000313" key="5">
    <source>
        <dbReference type="Proteomes" id="UP001628193"/>
    </source>
</evidence>
<organism evidence="4 5">
    <name type="scientific">Candidatus Magnetaquiglobus chichijimensis</name>
    <dbReference type="NCBI Taxonomy" id="3141448"/>
    <lineage>
        <taxon>Bacteria</taxon>
        <taxon>Pseudomonadati</taxon>
        <taxon>Pseudomonadota</taxon>
        <taxon>Magnetococcia</taxon>
        <taxon>Magnetococcales</taxon>
        <taxon>Candidatus Magnetaquicoccaceae</taxon>
        <taxon>Candidatus Magnetaquiglobus</taxon>
    </lineage>
</organism>
<dbReference type="Gene3D" id="3.90.79.10">
    <property type="entry name" value="Nucleoside Triphosphate Pyrophosphohydrolase"/>
    <property type="match status" value="1"/>
</dbReference>
<keyword evidence="5" id="KW-1185">Reference proteome</keyword>
<evidence type="ECO:0000259" key="3">
    <source>
        <dbReference type="PROSITE" id="PS51462"/>
    </source>
</evidence>
<feature type="domain" description="Nudix hydrolase" evidence="3">
    <location>
        <begin position="1"/>
        <end position="127"/>
    </location>
</feature>
<accession>A0ABQ0CCN2</accession>
<evidence type="ECO:0000313" key="4">
    <source>
        <dbReference type="EMBL" id="GAB0058644.1"/>
    </source>
</evidence>
<comment type="caution">
    <text evidence="4">The sequence shown here is derived from an EMBL/GenBank/DDBJ whole genome shotgun (WGS) entry which is preliminary data.</text>
</comment>
<dbReference type="Proteomes" id="UP001628193">
    <property type="component" value="Unassembled WGS sequence"/>
</dbReference>
<dbReference type="InterPro" id="IPR000086">
    <property type="entry name" value="NUDIX_hydrolase_dom"/>
</dbReference>
<keyword evidence="2" id="KW-0378">Hydrolase</keyword>
<sequence length="142" mass="16223">MPIVRPCGVVLRGQELLVLRYRYGEHDRFNLPGGNLEADETLHDCLVREFREELNLVVVPGELLHVAETRTERSTVHLVFRVEHVGEPSMNPEQVRASGLVWLPVRDWAEAPLYPAIGAALSDWFARRSGPVYLGRIPQPWY</sequence>
<evidence type="ECO:0000256" key="1">
    <source>
        <dbReference type="ARBA" id="ARBA00001946"/>
    </source>
</evidence>
<dbReference type="PROSITE" id="PS51462">
    <property type="entry name" value="NUDIX"/>
    <property type="match status" value="1"/>
</dbReference>
<evidence type="ECO:0000256" key="2">
    <source>
        <dbReference type="ARBA" id="ARBA00022801"/>
    </source>
</evidence>
<dbReference type="InterPro" id="IPR015797">
    <property type="entry name" value="NUDIX_hydrolase-like_dom_sf"/>
</dbReference>
<gene>
    <name evidence="4" type="ORF">SIID45300_02997</name>
</gene>
<dbReference type="EMBL" id="BAAFGK010000005">
    <property type="protein sequence ID" value="GAB0058644.1"/>
    <property type="molecule type" value="Genomic_DNA"/>
</dbReference>
<dbReference type="RefSeq" id="WP_420906365.1">
    <property type="nucleotide sequence ID" value="NZ_BAAFGK010000005.1"/>
</dbReference>
<reference evidence="4 5" key="1">
    <citation type="submission" date="2024-09" db="EMBL/GenBank/DDBJ databases">
        <title>Draft genome sequence of Candidatus Magnetaquicoccaceae bacterium FCR-1.</title>
        <authorList>
            <person name="Shimoshige H."/>
            <person name="Shimamura S."/>
            <person name="Taoka A."/>
            <person name="Kobayashi H."/>
            <person name="Maekawa T."/>
        </authorList>
    </citation>
    <scope>NUCLEOTIDE SEQUENCE [LARGE SCALE GENOMIC DNA]</scope>
    <source>
        <strain evidence="4 5">FCR-1</strain>
    </source>
</reference>
<dbReference type="InterPro" id="IPR020084">
    <property type="entry name" value="NUDIX_hydrolase_CS"/>
</dbReference>
<dbReference type="SUPFAM" id="SSF55811">
    <property type="entry name" value="Nudix"/>
    <property type="match status" value="1"/>
</dbReference>